<evidence type="ECO:0000313" key="2">
    <source>
        <dbReference type="EMBL" id="QDU97595.1"/>
    </source>
</evidence>
<reference evidence="2 3" key="1">
    <citation type="submission" date="2019-02" db="EMBL/GenBank/DDBJ databases">
        <title>Deep-cultivation of Planctomycetes and their phenomic and genomic characterization uncovers novel biology.</title>
        <authorList>
            <person name="Wiegand S."/>
            <person name="Jogler M."/>
            <person name="Boedeker C."/>
            <person name="Pinto D."/>
            <person name="Vollmers J."/>
            <person name="Rivas-Marin E."/>
            <person name="Kohn T."/>
            <person name="Peeters S.H."/>
            <person name="Heuer A."/>
            <person name="Rast P."/>
            <person name="Oberbeckmann S."/>
            <person name="Bunk B."/>
            <person name="Jeske O."/>
            <person name="Meyerdierks A."/>
            <person name="Storesund J.E."/>
            <person name="Kallscheuer N."/>
            <person name="Luecker S."/>
            <person name="Lage O.M."/>
            <person name="Pohl T."/>
            <person name="Merkel B.J."/>
            <person name="Hornburger P."/>
            <person name="Mueller R.-W."/>
            <person name="Bruemmer F."/>
            <person name="Labrenz M."/>
            <person name="Spormann A.M."/>
            <person name="Op den Camp H."/>
            <person name="Overmann J."/>
            <person name="Amann R."/>
            <person name="Jetten M.S.M."/>
            <person name="Mascher T."/>
            <person name="Medema M.H."/>
            <person name="Devos D.P."/>
            <person name="Kaster A.-K."/>
            <person name="Ovreas L."/>
            <person name="Rohde M."/>
            <person name="Galperin M.Y."/>
            <person name="Jogler C."/>
        </authorList>
    </citation>
    <scope>NUCLEOTIDE SEQUENCE [LARGE SCALE GENOMIC DNA]</scope>
    <source>
        <strain evidence="2 3">Pla85_3_4</strain>
    </source>
</reference>
<keyword evidence="1" id="KW-0812">Transmembrane</keyword>
<dbReference type="AlphaFoldDB" id="A0A518E0I7"/>
<dbReference type="Proteomes" id="UP000317648">
    <property type="component" value="Chromosome"/>
</dbReference>
<evidence type="ECO:0000313" key="3">
    <source>
        <dbReference type="Proteomes" id="UP000317648"/>
    </source>
</evidence>
<name>A0A518E0I7_9BACT</name>
<organism evidence="2 3">
    <name type="scientific">Lignipirellula cremea</name>
    <dbReference type="NCBI Taxonomy" id="2528010"/>
    <lineage>
        <taxon>Bacteria</taxon>
        <taxon>Pseudomonadati</taxon>
        <taxon>Planctomycetota</taxon>
        <taxon>Planctomycetia</taxon>
        <taxon>Pirellulales</taxon>
        <taxon>Pirellulaceae</taxon>
        <taxon>Lignipirellula</taxon>
    </lineage>
</organism>
<keyword evidence="1" id="KW-0472">Membrane</keyword>
<proteinExistence type="predicted"/>
<evidence type="ECO:0000256" key="1">
    <source>
        <dbReference type="SAM" id="Phobius"/>
    </source>
</evidence>
<accession>A0A518E0I7</accession>
<dbReference type="EMBL" id="CP036433">
    <property type="protein sequence ID" value="QDU97595.1"/>
    <property type="molecule type" value="Genomic_DNA"/>
</dbReference>
<gene>
    <name evidence="2" type="ORF">Pla8534_54450</name>
</gene>
<protein>
    <recommendedName>
        <fullName evidence="4">Flagellar protein FliL</fullName>
    </recommendedName>
</protein>
<dbReference type="KEGG" id="lcre:Pla8534_54450"/>
<keyword evidence="1" id="KW-1133">Transmembrane helix</keyword>
<keyword evidence="3" id="KW-1185">Reference proteome</keyword>
<evidence type="ECO:0008006" key="4">
    <source>
        <dbReference type="Google" id="ProtNLM"/>
    </source>
</evidence>
<feature type="transmembrane region" description="Helical" evidence="1">
    <location>
        <begin position="21"/>
        <end position="42"/>
    </location>
</feature>
<sequence>MADSEEAKNSGPKGGSMMLKLGLGGLVVAVILAECCVAYLFLPSEAEVQAMAVAKVEAEEEKEAEAVEAAEVDLGMFNVSVSQPNSSATLRIDFHLYGTVLSSEKIELDTQYTEKLHRFRDLVITEVLTADRDDLVHSRLGLIKRRILEKSNLLFGKPLIKSVVLSNYSFVDQ</sequence>